<evidence type="ECO:0000313" key="2">
    <source>
        <dbReference type="EMBL" id="PJF19513.1"/>
    </source>
</evidence>
<sequence>MGSPKMTNDKKHTTPETENAADAKPEQTETKTEERHKPEQYRDSRNFSSEVHAQVHKPNLHKPMNH</sequence>
<comment type="caution">
    <text evidence="2">The sequence shown here is derived from an EMBL/GenBank/DDBJ whole genome shotgun (WGS) entry which is preliminary data.</text>
</comment>
<name>A0A2H9TP36_9FUNG</name>
<evidence type="ECO:0000313" key="3">
    <source>
        <dbReference type="Proteomes" id="UP000240830"/>
    </source>
</evidence>
<dbReference type="AlphaFoldDB" id="A0A2H9TP36"/>
<protein>
    <submittedName>
        <fullName evidence="2">Uncharacterized protein</fullName>
    </submittedName>
</protein>
<reference evidence="2 3" key="1">
    <citation type="submission" date="2016-10" db="EMBL/GenBank/DDBJ databases">
        <title>The genome of Paramicrosporidium saccamoebae is the missing link in understanding Cryptomycota and Microsporidia evolution.</title>
        <authorList>
            <person name="Quandt C.A."/>
            <person name="Beaudet D."/>
            <person name="Corsaro D."/>
            <person name="Michel R."/>
            <person name="Corradi N."/>
            <person name="James T."/>
        </authorList>
    </citation>
    <scope>NUCLEOTIDE SEQUENCE [LARGE SCALE GENOMIC DNA]</scope>
    <source>
        <strain evidence="2 3">KSL3</strain>
    </source>
</reference>
<evidence type="ECO:0000256" key="1">
    <source>
        <dbReference type="SAM" id="MobiDB-lite"/>
    </source>
</evidence>
<accession>A0A2H9TP36</accession>
<dbReference type="Proteomes" id="UP000240830">
    <property type="component" value="Unassembled WGS sequence"/>
</dbReference>
<gene>
    <name evidence="2" type="ORF">PSACC_00670</name>
</gene>
<organism evidence="2 3">
    <name type="scientific">Paramicrosporidium saccamoebae</name>
    <dbReference type="NCBI Taxonomy" id="1246581"/>
    <lineage>
        <taxon>Eukaryota</taxon>
        <taxon>Fungi</taxon>
        <taxon>Fungi incertae sedis</taxon>
        <taxon>Cryptomycota</taxon>
        <taxon>Cryptomycota incertae sedis</taxon>
        <taxon>Paramicrosporidium</taxon>
    </lineage>
</organism>
<feature type="compositionally biased region" description="Basic and acidic residues" evidence="1">
    <location>
        <begin position="7"/>
        <end position="45"/>
    </location>
</feature>
<keyword evidence="3" id="KW-1185">Reference proteome</keyword>
<feature type="compositionally biased region" description="Basic residues" evidence="1">
    <location>
        <begin position="54"/>
        <end position="66"/>
    </location>
</feature>
<dbReference type="EMBL" id="MTSL01000054">
    <property type="protein sequence ID" value="PJF19513.1"/>
    <property type="molecule type" value="Genomic_DNA"/>
</dbReference>
<proteinExistence type="predicted"/>
<feature type="region of interest" description="Disordered" evidence="1">
    <location>
        <begin position="1"/>
        <end position="66"/>
    </location>
</feature>